<dbReference type="RefSeq" id="WP_367991068.1">
    <property type="nucleotide sequence ID" value="NZ_JBAKFM010000002.1"/>
</dbReference>
<name>A0ABV3TC45_9GAMM</name>
<dbReference type="Gene3D" id="1.20.59.20">
    <property type="match status" value="1"/>
</dbReference>
<dbReference type="Proteomes" id="UP001556709">
    <property type="component" value="Unassembled WGS sequence"/>
</dbReference>
<dbReference type="GO" id="GO:0032267">
    <property type="term" value="F:tRNA(Ile)-lysidine synthase activity"/>
    <property type="evidence" value="ECO:0007669"/>
    <property type="project" value="UniProtKB-EC"/>
</dbReference>
<dbReference type="NCBIfam" id="TIGR02433">
    <property type="entry name" value="lysidine_TilS_C"/>
    <property type="match status" value="1"/>
</dbReference>
<evidence type="ECO:0000313" key="10">
    <source>
        <dbReference type="EMBL" id="MEX0469189.1"/>
    </source>
</evidence>
<dbReference type="InterPro" id="IPR012796">
    <property type="entry name" value="Lysidine-tRNA-synth_C"/>
</dbReference>
<dbReference type="SMART" id="SM00977">
    <property type="entry name" value="TilS_C"/>
    <property type="match status" value="1"/>
</dbReference>
<evidence type="ECO:0000256" key="8">
    <source>
        <dbReference type="HAMAP-Rule" id="MF_01161"/>
    </source>
</evidence>
<comment type="domain">
    <text evidence="8">The N-terminal region contains the highly conserved SGGXDS motif, predicted to be a P-loop motif involved in ATP binding.</text>
</comment>
<dbReference type="HAMAP" id="MF_01161">
    <property type="entry name" value="tRNA_Ile_lys_synt"/>
    <property type="match status" value="1"/>
</dbReference>
<dbReference type="PANTHER" id="PTHR43033:SF1">
    <property type="entry name" value="TRNA(ILE)-LYSIDINE SYNTHASE-RELATED"/>
    <property type="match status" value="1"/>
</dbReference>
<keyword evidence="3 8" id="KW-0436">Ligase</keyword>
<evidence type="ECO:0000256" key="4">
    <source>
        <dbReference type="ARBA" id="ARBA00022694"/>
    </source>
</evidence>
<evidence type="ECO:0000259" key="9">
    <source>
        <dbReference type="SMART" id="SM00977"/>
    </source>
</evidence>
<organism evidence="10 11">
    <name type="scientific">Spiribacter pallidus</name>
    <dbReference type="NCBI Taxonomy" id="1987936"/>
    <lineage>
        <taxon>Bacteria</taxon>
        <taxon>Pseudomonadati</taxon>
        <taxon>Pseudomonadota</taxon>
        <taxon>Gammaproteobacteria</taxon>
        <taxon>Chromatiales</taxon>
        <taxon>Ectothiorhodospiraceae</taxon>
        <taxon>Spiribacter</taxon>
    </lineage>
</organism>
<dbReference type="Pfam" id="PF09179">
    <property type="entry name" value="TilS"/>
    <property type="match status" value="1"/>
</dbReference>
<sequence>MAGPSPALILNALPGDAHALAVGFSGGVDSSVLLDLAGQCGHPVRAIHIHHGLSPDADQWTDHCRSVCQRYGIDLQVVGVRPRQQGQGPEAAARQVRYQAFEAALAEGEALLLGHHADDQAETLLLRLVRGTGPDGMGGMARVRPLGKGWLVRPLLDQTRRDLKAYAHDQGLGWVDDPSNDQARFDRNYLRHHVLPTLTARWPQAVSAITRYASHRRDEAQATRPLVDRWLAEHALFNGPAGDEAPGAIGPLPVESLAAEPIPLQKVLLRRWLTVGGMAVPGSQQLAAGRAMLLEASADAQPQWAWPGGRVTRHRGYLFRLPAQWPAVPAPLRLRPGAAQAWGDIGRIVVGRRVAADEGLWVRPPRPGDRLPIRRGGHTPVKERLRRAGVPPWWRHRLPLLVDGSDKPLALIDGSATGEGPGDDGLFFAPARLPSGPDWHWLGPGRG</sequence>
<dbReference type="SUPFAM" id="SSF52402">
    <property type="entry name" value="Adenine nucleotide alpha hydrolases-like"/>
    <property type="match status" value="1"/>
</dbReference>
<feature type="binding site" evidence="8">
    <location>
        <begin position="25"/>
        <end position="30"/>
    </location>
    <ligand>
        <name>ATP</name>
        <dbReference type="ChEBI" id="CHEBI:30616"/>
    </ligand>
</feature>
<dbReference type="InterPro" id="IPR012094">
    <property type="entry name" value="tRNA_Ile_lys_synt"/>
</dbReference>
<dbReference type="SUPFAM" id="SSF82829">
    <property type="entry name" value="MesJ substrate recognition domain-like"/>
    <property type="match status" value="1"/>
</dbReference>
<dbReference type="InterPro" id="IPR015262">
    <property type="entry name" value="tRNA_Ile_lys_synt_subst-bd"/>
</dbReference>
<keyword evidence="6 8" id="KW-0067">ATP-binding</keyword>
<reference evidence="10 11" key="1">
    <citation type="submission" date="2024-02" db="EMBL/GenBank/DDBJ databases">
        <title>New especies of Spiribacter isolated from saline water.</title>
        <authorList>
            <person name="Leon M.J."/>
            <person name="De La Haba R."/>
            <person name="Sanchez-Porro C."/>
            <person name="Ventosa A."/>
        </authorList>
    </citation>
    <scope>NUCLEOTIDE SEQUENCE [LARGE SCALE GENOMIC DNA]</scope>
    <source>
        <strain evidence="11">ag22IC6-390</strain>
    </source>
</reference>
<accession>A0ABV3TC45</accession>
<dbReference type="NCBIfam" id="TIGR02432">
    <property type="entry name" value="lysidine_TilS_N"/>
    <property type="match status" value="1"/>
</dbReference>
<dbReference type="Pfam" id="PF11734">
    <property type="entry name" value="TilS_C"/>
    <property type="match status" value="1"/>
</dbReference>
<dbReference type="InterPro" id="IPR011063">
    <property type="entry name" value="TilS/TtcA_N"/>
</dbReference>
<keyword evidence="5 8" id="KW-0547">Nucleotide-binding</keyword>
<gene>
    <name evidence="8 10" type="primary">tilS</name>
    <name evidence="10" type="ORF">V6X73_05560</name>
</gene>
<dbReference type="EC" id="6.3.4.19" evidence="8"/>
<evidence type="ECO:0000256" key="7">
    <source>
        <dbReference type="ARBA" id="ARBA00048539"/>
    </source>
</evidence>
<evidence type="ECO:0000256" key="1">
    <source>
        <dbReference type="ARBA" id="ARBA00004496"/>
    </source>
</evidence>
<comment type="similarity">
    <text evidence="8">Belongs to the tRNA(Ile)-lysidine synthase family.</text>
</comment>
<dbReference type="PANTHER" id="PTHR43033">
    <property type="entry name" value="TRNA(ILE)-LYSIDINE SYNTHASE-RELATED"/>
    <property type="match status" value="1"/>
</dbReference>
<dbReference type="EMBL" id="JBAKFM010000002">
    <property type="protein sequence ID" value="MEX0469189.1"/>
    <property type="molecule type" value="Genomic_DNA"/>
</dbReference>
<evidence type="ECO:0000256" key="3">
    <source>
        <dbReference type="ARBA" id="ARBA00022598"/>
    </source>
</evidence>
<comment type="subcellular location">
    <subcellularLocation>
        <location evidence="1 8">Cytoplasm</location>
    </subcellularLocation>
</comment>
<evidence type="ECO:0000256" key="2">
    <source>
        <dbReference type="ARBA" id="ARBA00022490"/>
    </source>
</evidence>
<dbReference type="InterPro" id="IPR012795">
    <property type="entry name" value="tRNA_Ile_lys_synt_N"/>
</dbReference>
<dbReference type="CDD" id="cd01992">
    <property type="entry name" value="TilS_N"/>
    <property type="match status" value="1"/>
</dbReference>
<dbReference type="InterPro" id="IPR014729">
    <property type="entry name" value="Rossmann-like_a/b/a_fold"/>
</dbReference>
<evidence type="ECO:0000313" key="11">
    <source>
        <dbReference type="Proteomes" id="UP001556709"/>
    </source>
</evidence>
<dbReference type="Pfam" id="PF01171">
    <property type="entry name" value="ATP_bind_3"/>
    <property type="match status" value="1"/>
</dbReference>
<keyword evidence="4 8" id="KW-0819">tRNA processing</keyword>
<keyword evidence="11" id="KW-1185">Reference proteome</keyword>
<dbReference type="SUPFAM" id="SSF56037">
    <property type="entry name" value="PheT/TilS domain"/>
    <property type="match status" value="1"/>
</dbReference>
<comment type="caution">
    <text evidence="10">The sequence shown here is derived from an EMBL/GenBank/DDBJ whole genome shotgun (WGS) entry which is preliminary data.</text>
</comment>
<feature type="domain" description="Lysidine-tRNA(Ile) synthetase C-terminal" evidence="9">
    <location>
        <begin position="360"/>
        <end position="428"/>
    </location>
</feature>
<evidence type="ECO:0000256" key="5">
    <source>
        <dbReference type="ARBA" id="ARBA00022741"/>
    </source>
</evidence>
<evidence type="ECO:0000256" key="6">
    <source>
        <dbReference type="ARBA" id="ARBA00022840"/>
    </source>
</evidence>
<protein>
    <recommendedName>
        <fullName evidence="8">tRNA(Ile)-lysidine synthase</fullName>
        <ecNumber evidence="8">6.3.4.19</ecNumber>
    </recommendedName>
    <alternativeName>
        <fullName evidence="8">tRNA(Ile)-2-lysyl-cytidine synthase</fullName>
    </alternativeName>
    <alternativeName>
        <fullName evidence="8">tRNA(Ile)-lysidine synthetase</fullName>
    </alternativeName>
</protein>
<keyword evidence="2 8" id="KW-0963">Cytoplasm</keyword>
<proteinExistence type="inferred from homology"/>
<comment type="function">
    <text evidence="8">Ligates lysine onto the cytidine present at position 34 of the AUA codon-specific tRNA(Ile) that contains the anticodon CAU, in an ATP-dependent manner. Cytidine is converted to lysidine, thus changing the amino acid specificity of the tRNA from methionine to isoleucine.</text>
</comment>
<comment type="catalytic activity">
    <reaction evidence="7 8">
        <text>cytidine(34) in tRNA(Ile2) + L-lysine + ATP = lysidine(34) in tRNA(Ile2) + AMP + diphosphate + H(+)</text>
        <dbReference type="Rhea" id="RHEA:43744"/>
        <dbReference type="Rhea" id="RHEA-COMP:10625"/>
        <dbReference type="Rhea" id="RHEA-COMP:10670"/>
        <dbReference type="ChEBI" id="CHEBI:15378"/>
        <dbReference type="ChEBI" id="CHEBI:30616"/>
        <dbReference type="ChEBI" id="CHEBI:32551"/>
        <dbReference type="ChEBI" id="CHEBI:33019"/>
        <dbReference type="ChEBI" id="CHEBI:82748"/>
        <dbReference type="ChEBI" id="CHEBI:83665"/>
        <dbReference type="ChEBI" id="CHEBI:456215"/>
        <dbReference type="EC" id="6.3.4.19"/>
    </reaction>
</comment>
<dbReference type="Gene3D" id="3.40.50.620">
    <property type="entry name" value="HUPs"/>
    <property type="match status" value="1"/>
</dbReference>